<dbReference type="SUPFAM" id="SSF51556">
    <property type="entry name" value="Metallo-dependent hydrolases"/>
    <property type="match status" value="1"/>
</dbReference>
<accession>X0XJ51</accession>
<protein>
    <submittedName>
        <fullName evidence="1">Uncharacterized protein</fullName>
    </submittedName>
</protein>
<evidence type="ECO:0000313" key="1">
    <source>
        <dbReference type="EMBL" id="GAG24966.1"/>
    </source>
</evidence>
<proteinExistence type="predicted"/>
<reference evidence="1" key="1">
    <citation type="journal article" date="2014" name="Front. Microbiol.">
        <title>High frequency of phylogenetically diverse reductive dehalogenase-homologous genes in deep subseafloor sedimentary metagenomes.</title>
        <authorList>
            <person name="Kawai M."/>
            <person name="Futagami T."/>
            <person name="Toyoda A."/>
            <person name="Takaki Y."/>
            <person name="Nishi S."/>
            <person name="Hori S."/>
            <person name="Arai W."/>
            <person name="Tsubouchi T."/>
            <person name="Morono Y."/>
            <person name="Uchiyama I."/>
            <person name="Ito T."/>
            <person name="Fujiyama A."/>
            <person name="Inagaki F."/>
            <person name="Takami H."/>
        </authorList>
    </citation>
    <scope>NUCLEOTIDE SEQUENCE</scope>
    <source>
        <strain evidence="1">Expedition CK06-06</strain>
    </source>
</reference>
<dbReference type="EMBL" id="BARS01036007">
    <property type="protein sequence ID" value="GAG24966.1"/>
    <property type="molecule type" value="Genomic_DNA"/>
</dbReference>
<dbReference type="Gene3D" id="3.20.20.140">
    <property type="entry name" value="Metal-dependent hydrolases"/>
    <property type="match status" value="1"/>
</dbReference>
<dbReference type="AlphaFoldDB" id="X0XJ51"/>
<feature type="non-terminal residue" evidence="1">
    <location>
        <position position="134"/>
    </location>
</feature>
<gene>
    <name evidence="1" type="ORF">S01H1_55397</name>
</gene>
<name>X0XJ51_9ZZZZ</name>
<sequence length="134" mass="14621">MFIDIHVHTRRLPGPPRDESGQTYASPDELLRRYDEIGVERAVVLPGVSPECCHCPQSNEEVIELAEASGGRLVPFCNVDPRFLTNSADAPLGRLLAHYRDRGCKGLGEVTANLPLLDPLVQNLLAHAEAVGMP</sequence>
<dbReference type="InterPro" id="IPR032466">
    <property type="entry name" value="Metal_Hydrolase"/>
</dbReference>
<organism evidence="1">
    <name type="scientific">marine sediment metagenome</name>
    <dbReference type="NCBI Taxonomy" id="412755"/>
    <lineage>
        <taxon>unclassified sequences</taxon>
        <taxon>metagenomes</taxon>
        <taxon>ecological metagenomes</taxon>
    </lineage>
</organism>
<comment type="caution">
    <text evidence="1">The sequence shown here is derived from an EMBL/GenBank/DDBJ whole genome shotgun (WGS) entry which is preliminary data.</text>
</comment>